<proteinExistence type="predicted"/>
<reference evidence="2" key="1">
    <citation type="journal article" date="2023" name="Nat. Plants">
        <title>Single-cell RNA sequencing provides a high-resolution roadmap for understanding the multicellular compartmentation of specialized metabolism.</title>
        <authorList>
            <person name="Sun S."/>
            <person name="Shen X."/>
            <person name="Li Y."/>
            <person name="Li Y."/>
            <person name="Wang S."/>
            <person name="Li R."/>
            <person name="Zhang H."/>
            <person name="Shen G."/>
            <person name="Guo B."/>
            <person name="Wei J."/>
            <person name="Xu J."/>
            <person name="St-Pierre B."/>
            <person name="Chen S."/>
            <person name="Sun C."/>
        </authorList>
    </citation>
    <scope>NUCLEOTIDE SEQUENCE [LARGE SCALE GENOMIC DNA]</scope>
</reference>
<organism evidence="1 2">
    <name type="scientific">Catharanthus roseus</name>
    <name type="common">Madagascar periwinkle</name>
    <name type="synonym">Vinca rosea</name>
    <dbReference type="NCBI Taxonomy" id="4058"/>
    <lineage>
        <taxon>Eukaryota</taxon>
        <taxon>Viridiplantae</taxon>
        <taxon>Streptophyta</taxon>
        <taxon>Embryophyta</taxon>
        <taxon>Tracheophyta</taxon>
        <taxon>Spermatophyta</taxon>
        <taxon>Magnoliopsida</taxon>
        <taxon>eudicotyledons</taxon>
        <taxon>Gunneridae</taxon>
        <taxon>Pentapetalae</taxon>
        <taxon>asterids</taxon>
        <taxon>lamiids</taxon>
        <taxon>Gentianales</taxon>
        <taxon>Apocynaceae</taxon>
        <taxon>Rauvolfioideae</taxon>
        <taxon>Vinceae</taxon>
        <taxon>Catharanthinae</taxon>
        <taxon>Catharanthus</taxon>
    </lineage>
</organism>
<name>A0ACC0CAY9_CATRO</name>
<sequence>MNLFKGEADDVDQESQEAKDLLHGPFTSARPKKINDKDGNMDNGMVLKSKERLPSCSQFVQFARINQGNKLEASAGTELGRPHPTKSGRSHPTTAGRVRLKKCQCNFLGGILLFNLFF</sequence>
<protein>
    <submittedName>
        <fullName evidence="1">Uncharacterized protein</fullName>
    </submittedName>
</protein>
<comment type="caution">
    <text evidence="1">The sequence shown here is derived from an EMBL/GenBank/DDBJ whole genome shotgun (WGS) entry which is preliminary data.</text>
</comment>
<evidence type="ECO:0000313" key="1">
    <source>
        <dbReference type="EMBL" id="KAI5682101.1"/>
    </source>
</evidence>
<dbReference type="Proteomes" id="UP001060085">
    <property type="component" value="Linkage Group LG01"/>
</dbReference>
<keyword evidence="2" id="KW-1185">Reference proteome</keyword>
<gene>
    <name evidence="1" type="ORF">M9H77_03329</name>
</gene>
<dbReference type="EMBL" id="CM044701">
    <property type="protein sequence ID" value="KAI5682101.1"/>
    <property type="molecule type" value="Genomic_DNA"/>
</dbReference>
<evidence type="ECO:0000313" key="2">
    <source>
        <dbReference type="Proteomes" id="UP001060085"/>
    </source>
</evidence>
<accession>A0ACC0CAY9</accession>